<dbReference type="GO" id="GO:0005634">
    <property type="term" value="C:nucleus"/>
    <property type="evidence" value="ECO:0007669"/>
    <property type="project" value="UniProtKB-SubCell"/>
</dbReference>
<dbReference type="EMBL" id="JANPWZ010000291">
    <property type="protein sequence ID" value="KAJ3577904.1"/>
    <property type="molecule type" value="Genomic_DNA"/>
</dbReference>
<proteinExistence type="predicted"/>
<keyword evidence="5" id="KW-1185">Reference proteome</keyword>
<accession>A0A9W8NJC3</accession>
<feature type="compositionally biased region" description="Basic and acidic residues" evidence="3">
    <location>
        <begin position="719"/>
        <end position="736"/>
    </location>
</feature>
<feature type="region of interest" description="Disordered" evidence="3">
    <location>
        <begin position="13"/>
        <end position="57"/>
    </location>
</feature>
<comment type="caution">
    <text evidence="4">The sequence shown here is derived from an EMBL/GenBank/DDBJ whole genome shotgun (WGS) entry which is preliminary data.</text>
</comment>
<evidence type="ECO:0000313" key="4">
    <source>
        <dbReference type="EMBL" id="KAJ3577904.1"/>
    </source>
</evidence>
<dbReference type="PANTHER" id="PTHR31001">
    <property type="entry name" value="UNCHARACTERIZED TRANSCRIPTIONAL REGULATORY PROTEIN"/>
    <property type="match status" value="1"/>
</dbReference>
<evidence type="ECO:0000313" key="5">
    <source>
        <dbReference type="Proteomes" id="UP001148614"/>
    </source>
</evidence>
<protein>
    <recommendedName>
        <fullName evidence="6">Transcription factor domain-containing protein</fullName>
    </recommendedName>
</protein>
<comment type="subcellular location">
    <subcellularLocation>
        <location evidence="1">Nucleus</location>
    </subcellularLocation>
</comment>
<evidence type="ECO:0008006" key="6">
    <source>
        <dbReference type="Google" id="ProtNLM"/>
    </source>
</evidence>
<reference evidence="4" key="1">
    <citation type="submission" date="2022-07" db="EMBL/GenBank/DDBJ databases">
        <title>Genome Sequence of Xylaria arbuscula.</title>
        <authorList>
            <person name="Buettner E."/>
        </authorList>
    </citation>
    <scope>NUCLEOTIDE SEQUENCE</scope>
    <source>
        <strain evidence="4">VT107</strain>
    </source>
</reference>
<feature type="region of interest" description="Disordered" evidence="3">
    <location>
        <begin position="670"/>
        <end position="813"/>
    </location>
</feature>
<evidence type="ECO:0000256" key="1">
    <source>
        <dbReference type="ARBA" id="ARBA00004123"/>
    </source>
</evidence>
<keyword evidence="2" id="KW-0539">Nucleus</keyword>
<evidence type="ECO:0000256" key="3">
    <source>
        <dbReference type="SAM" id="MobiDB-lite"/>
    </source>
</evidence>
<name>A0A9W8NJC3_9PEZI</name>
<dbReference type="AlphaFoldDB" id="A0A9W8NJC3"/>
<feature type="compositionally biased region" description="Low complexity" evidence="3">
    <location>
        <begin position="17"/>
        <end position="35"/>
    </location>
</feature>
<sequence length="832" mass="90710">MGVVCFYDTIATGTTHSSQQNALPSPPSSSSSSSASKRRRVSQEEEDPTGDIYHSPAENCEMEISAGTPPSTDLGGNDVIMAGDIGNHPRVTPESYANSDNMLDGAAWDNLHELDPLETFQPLDSGFDSHASNLLPARPLPIDNVPSTGWGEYSTDLGWLYNPKSHILGPSTQTCSPPPSATAPQLFEAESSILSLNAPRPQGSGSEPRHHPVGETFWAFFGGSAGHRNNRTDGERFRQAQKKTYLDRKLSGSRLSKLHQMARNVPPKSLCDVLLQAFLIGVHPLLPLIDLETLRARYDDFWSQRNQERPGEYDYARIQFLGLLWAILYCGAVAAPSIQDKTSPLRTPVPDAFLARLKSKLNKTLSLSCYNEVATLDGLVASVLVFECDPDMDGLIGGPLGLSRLVQAAKTLGIDCEGPGNGGGKSDVEHNTGRRVWKHIVHLQVMSAFTSGGPLPSQLSKIDVDEGDNHSIHDEVTSTALILAAGRYETTRTLRHVVEKCSDAQNGMSTERSEALGRYIAKFHDKIDNLISRLSARGLPEHGQIPSQLFEASSLSNPRLYGDHPRQQTVLNSFARIMLSMMKHHISIVSGRMLGSPWSSDASATIEPWQRAVCELYAAPWAILRQIYENIEARKSQDNGALNHSRTLQSTPPSHSLLKQSRMDFAASLHSNNSFYPMPGQGNESKAGNSSTHNPQWTKLPSMGSSIGQRAPRNSVATKDSRDPSKGAHECKHGGECDAIARPTTSNRPAPRNTHNMMGGFGGGAPLQSHQNSPRLPLSHYNHDDNDGGGDDDDDSHGDESQDDSDELENVWNDFIVLDRGQLSSPTVMRSH</sequence>
<organism evidence="4 5">
    <name type="scientific">Xylaria arbuscula</name>
    <dbReference type="NCBI Taxonomy" id="114810"/>
    <lineage>
        <taxon>Eukaryota</taxon>
        <taxon>Fungi</taxon>
        <taxon>Dikarya</taxon>
        <taxon>Ascomycota</taxon>
        <taxon>Pezizomycotina</taxon>
        <taxon>Sordariomycetes</taxon>
        <taxon>Xylariomycetidae</taxon>
        <taxon>Xylariales</taxon>
        <taxon>Xylariaceae</taxon>
        <taxon>Xylaria</taxon>
    </lineage>
</organism>
<dbReference type="PANTHER" id="PTHR31001:SF40">
    <property type="entry name" value="ZN(II)2CYS6 TRANSCRIPTION FACTOR (EUROFUNG)"/>
    <property type="match status" value="1"/>
</dbReference>
<gene>
    <name evidence="4" type="ORF">NPX13_g2664</name>
</gene>
<feature type="compositionally biased region" description="Polar residues" evidence="3">
    <location>
        <begin position="743"/>
        <end position="756"/>
    </location>
</feature>
<evidence type="ECO:0000256" key="2">
    <source>
        <dbReference type="ARBA" id="ARBA00023242"/>
    </source>
</evidence>
<dbReference type="InterPro" id="IPR050613">
    <property type="entry name" value="Sec_Metabolite_Reg"/>
</dbReference>
<feature type="compositionally biased region" description="Polar residues" evidence="3">
    <location>
        <begin position="682"/>
        <end position="708"/>
    </location>
</feature>
<dbReference type="Proteomes" id="UP001148614">
    <property type="component" value="Unassembled WGS sequence"/>
</dbReference>
<dbReference type="CDD" id="cd12148">
    <property type="entry name" value="fungal_TF_MHR"/>
    <property type="match status" value="1"/>
</dbReference>
<feature type="compositionally biased region" description="Acidic residues" evidence="3">
    <location>
        <begin position="787"/>
        <end position="809"/>
    </location>
</feature>